<gene>
    <name evidence="2" type="ORF">METZ01_LOCUS40924</name>
</gene>
<protein>
    <submittedName>
        <fullName evidence="2">Uncharacterized protein</fullName>
    </submittedName>
</protein>
<dbReference type="PANTHER" id="PTHR10963">
    <property type="entry name" value="GLYCOSYL HYDROLASE-RELATED"/>
    <property type="match status" value="1"/>
</dbReference>
<sequence>MDIRAMLPKGRGSWPAIWMLGENISTVGWPNCGEIDIM</sequence>
<dbReference type="InterPro" id="IPR050546">
    <property type="entry name" value="Glycosyl_Hydrlase_16"/>
</dbReference>
<reference evidence="2" key="1">
    <citation type="submission" date="2018-05" db="EMBL/GenBank/DDBJ databases">
        <authorList>
            <person name="Lanie J.A."/>
            <person name="Ng W.-L."/>
            <person name="Kazmierczak K.M."/>
            <person name="Andrzejewski T.M."/>
            <person name="Davidsen T.M."/>
            <person name="Wayne K.J."/>
            <person name="Tettelin H."/>
            <person name="Glass J.I."/>
            <person name="Rusch D."/>
            <person name="Podicherti R."/>
            <person name="Tsui H.-C.T."/>
            <person name="Winkler M.E."/>
        </authorList>
    </citation>
    <scope>NUCLEOTIDE SEQUENCE</scope>
</reference>
<dbReference type="EMBL" id="UINC01001752">
    <property type="protein sequence ID" value="SUZ88070.1"/>
    <property type="molecule type" value="Genomic_DNA"/>
</dbReference>
<accession>A0A381R8X5</accession>
<dbReference type="SUPFAM" id="SSF49899">
    <property type="entry name" value="Concanavalin A-like lectins/glucanases"/>
    <property type="match status" value="1"/>
</dbReference>
<evidence type="ECO:0000256" key="1">
    <source>
        <dbReference type="ARBA" id="ARBA00006865"/>
    </source>
</evidence>
<feature type="non-terminal residue" evidence="2">
    <location>
        <position position="38"/>
    </location>
</feature>
<name>A0A381R8X5_9ZZZZ</name>
<dbReference type="InterPro" id="IPR013320">
    <property type="entry name" value="ConA-like_dom_sf"/>
</dbReference>
<dbReference type="Gene3D" id="2.60.120.200">
    <property type="match status" value="1"/>
</dbReference>
<evidence type="ECO:0000313" key="2">
    <source>
        <dbReference type="EMBL" id="SUZ88070.1"/>
    </source>
</evidence>
<dbReference type="PANTHER" id="PTHR10963:SF55">
    <property type="entry name" value="GLYCOSIDE HYDROLASE FAMILY 16 PROTEIN"/>
    <property type="match status" value="1"/>
</dbReference>
<comment type="similarity">
    <text evidence="1">Belongs to the glycosyl hydrolase 16 family.</text>
</comment>
<dbReference type="AlphaFoldDB" id="A0A381R8X5"/>
<organism evidence="2">
    <name type="scientific">marine metagenome</name>
    <dbReference type="NCBI Taxonomy" id="408172"/>
    <lineage>
        <taxon>unclassified sequences</taxon>
        <taxon>metagenomes</taxon>
        <taxon>ecological metagenomes</taxon>
    </lineage>
</organism>
<proteinExistence type="inferred from homology"/>
<dbReference type="Pfam" id="PF26113">
    <property type="entry name" value="GH16_XgeA"/>
    <property type="match status" value="1"/>
</dbReference>